<keyword evidence="4" id="KW-1185">Reference proteome</keyword>
<comment type="caution">
    <text evidence="3">The sequence shown here is derived from an EMBL/GenBank/DDBJ whole genome shotgun (WGS) entry which is preliminary data.</text>
</comment>
<name>A0A9P5U2B1_9AGAR</name>
<feature type="signal peptide" evidence="2">
    <location>
        <begin position="1"/>
        <end position="18"/>
    </location>
</feature>
<gene>
    <name evidence="3" type="ORF">BDP27DRAFT_1427072</name>
</gene>
<dbReference type="EMBL" id="JADNRY010000150">
    <property type="protein sequence ID" value="KAF9063259.1"/>
    <property type="molecule type" value="Genomic_DNA"/>
</dbReference>
<reference evidence="3" key="1">
    <citation type="submission" date="2020-11" db="EMBL/GenBank/DDBJ databases">
        <authorList>
            <consortium name="DOE Joint Genome Institute"/>
            <person name="Ahrendt S."/>
            <person name="Riley R."/>
            <person name="Andreopoulos W."/>
            <person name="Labutti K."/>
            <person name="Pangilinan J."/>
            <person name="Ruiz-Duenas F.J."/>
            <person name="Barrasa J.M."/>
            <person name="Sanchez-Garcia M."/>
            <person name="Camarero S."/>
            <person name="Miyauchi S."/>
            <person name="Serrano A."/>
            <person name="Linde D."/>
            <person name="Babiker R."/>
            <person name="Drula E."/>
            <person name="Ayuso-Fernandez I."/>
            <person name="Pacheco R."/>
            <person name="Padilla G."/>
            <person name="Ferreira P."/>
            <person name="Barriuso J."/>
            <person name="Kellner H."/>
            <person name="Castanera R."/>
            <person name="Alfaro M."/>
            <person name="Ramirez L."/>
            <person name="Pisabarro A.G."/>
            <person name="Kuo A."/>
            <person name="Tritt A."/>
            <person name="Lipzen A."/>
            <person name="He G."/>
            <person name="Yan M."/>
            <person name="Ng V."/>
            <person name="Cullen D."/>
            <person name="Martin F."/>
            <person name="Rosso M.-N."/>
            <person name="Henrissat B."/>
            <person name="Hibbett D."/>
            <person name="Martinez A.T."/>
            <person name="Grigoriev I.V."/>
        </authorList>
    </citation>
    <scope>NUCLEOTIDE SEQUENCE</scope>
    <source>
        <strain evidence="3">AH 40177</strain>
    </source>
</reference>
<feature type="region of interest" description="Disordered" evidence="1">
    <location>
        <begin position="103"/>
        <end position="122"/>
    </location>
</feature>
<dbReference type="AlphaFoldDB" id="A0A9P5U2B1"/>
<feature type="chain" id="PRO_5040470334" description="Biotrophy-associated secreted protein 2" evidence="2">
    <location>
        <begin position="19"/>
        <end position="177"/>
    </location>
</feature>
<dbReference type="Proteomes" id="UP000772434">
    <property type="component" value="Unassembled WGS sequence"/>
</dbReference>
<keyword evidence="2" id="KW-0732">Signal</keyword>
<protein>
    <recommendedName>
        <fullName evidence="5">Biotrophy-associated secreted protein 2</fullName>
    </recommendedName>
</protein>
<dbReference type="OrthoDB" id="2132010at2759"/>
<accession>A0A9P5U2B1</accession>
<evidence type="ECO:0000256" key="1">
    <source>
        <dbReference type="SAM" id="MobiDB-lite"/>
    </source>
</evidence>
<evidence type="ECO:0000313" key="3">
    <source>
        <dbReference type="EMBL" id="KAF9063259.1"/>
    </source>
</evidence>
<evidence type="ECO:0000256" key="2">
    <source>
        <dbReference type="SAM" id="SignalP"/>
    </source>
</evidence>
<evidence type="ECO:0008006" key="5">
    <source>
        <dbReference type="Google" id="ProtNLM"/>
    </source>
</evidence>
<organism evidence="3 4">
    <name type="scientific">Rhodocollybia butyracea</name>
    <dbReference type="NCBI Taxonomy" id="206335"/>
    <lineage>
        <taxon>Eukaryota</taxon>
        <taxon>Fungi</taxon>
        <taxon>Dikarya</taxon>
        <taxon>Basidiomycota</taxon>
        <taxon>Agaricomycotina</taxon>
        <taxon>Agaricomycetes</taxon>
        <taxon>Agaricomycetidae</taxon>
        <taxon>Agaricales</taxon>
        <taxon>Marasmiineae</taxon>
        <taxon>Omphalotaceae</taxon>
        <taxon>Rhodocollybia</taxon>
    </lineage>
</organism>
<sequence>MKFSIFVAVATYAVLVTGHPHGIFKARTGTTTDTNACSADSDCASGCCGFTSAVCEGPCVALQRDGCGHGDTLSNSNAAAALGSCSFLVASYKPSALAASPPAATPVATNPHSSSSSSGAGSSLTRGTQFITGPCSVNNDCVSGCCVASSKLCGAVGAQRNGAADCTGGVALPNLDA</sequence>
<evidence type="ECO:0000313" key="4">
    <source>
        <dbReference type="Proteomes" id="UP000772434"/>
    </source>
</evidence>
<proteinExistence type="predicted"/>